<feature type="region of interest" description="Disordered" evidence="6">
    <location>
        <begin position="585"/>
        <end position="606"/>
    </location>
</feature>
<keyword evidence="5" id="KW-0391">Immunity</keyword>
<feature type="region of interest" description="Disordered" evidence="6">
    <location>
        <begin position="95"/>
        <end position="227"/>
    </location>
</feature>
<evidence type="ECO:0000256" key="5">
    <source>
        <dbReference type="ARBA" id="ARBA00022859"/>
    </source>
</evidence>
<dbReference type="Gene3D" id="1.10.533.10">
    <property type="entry name" value="Death Domain, Fas"/>
    <property type="match status" value="1"/>
</dbReference>
<keyword evidence="7" id="KW-0472">Membrane</keyword>
<proteinExistence type="predicted"/>
<evidence type="ECO:0000256" key="2">
    <source>
        <dbReference type="ARBA" id="ARBA00022553"/>
    </source>
</evidence>
<evidence type="ECO:0000256" key="7">
    <source>
        <dbReference type="SAM" id="Phobius"/>
    </source>
</evidence>
<evidence type="ECO:0000256" key="3">
    <source>
        <dbReference type="ARBA" id="ARBA00022588"/>
    </source>
</evidence>
<keyword evidence="10" id="KW-1185">Reference proteome</keyword>
<organism evidence="9 10">
    <name type="scientific">Anas platyrhynchos</name>
    <name type="common">Mallard</name>
    <name type="synonym">Anas boschas</name>
    <dbReference type="NCBI Taxonomy" id="8839"/>
    <lineage>
        <taxon>Eukaryota</taxon>
        <taxon>Metazoa</taxon>
        <taxon>Chordata</taxon>
        <taxon>Craniata</taxon>
        <taxon>Vertebrata</taxon>
        <taxon>Euteleostomi</taxon>
        <taxon>Archelosauria</taxon>
        <taxon>Archosauria</taxon>
        <taxon>Dinosauria</taxon>
        <taxon>Saurischia</taxon>
        <taxon>Theropoda</taxon>
        <taxon>Coelurosauria</taxon>
        <taxon>Aves</taxon>
        <taxon>Neognathae</taxon>
        <taxon>Galloanserae</taxon>
        <taxon>Anseriformes</taxon>
        <taxon>Anatidae</taxon>
        <taxon>Anatinae</taxon>
        <taxon>Anas</taxon>
    </lineage>
</organism>
<dbReference type="AlphaFoldDB" id="R0M6E2"/>
<keyword evidence="7" id="KW-0812">Transmembrane</keyword>
<protein>
    <submittedName>
        <fullName evidence="9">Mitochondrial antiviral-signaling protein</fullName>
    </submittedName>
</protein>
<feature type="domain" description="Caspase recruitment" evidence="8">
    <location>
        <begin position="10"/>
        <end position="90"/>
    </location>
</feature>
<keyword evidence="7" id="KW-1133">Transmembrane helix</keyword>
<feature type="region of interest" description="Disordered" evidence="6">
    <location>
        <begin position="450"/>
        <end position="559"/>
    </location>
</feature>
<feature type="compositionally biased region" description="Basic and acidic residues" evidence="6">
    <location>
        <begin position="310"/>
        <end position="323"/>
    </location>
</feature>
<dbReference type="GO" id="GO:0045087">
    <property type="term" value="P:innate immune response"/>
    <property type="evidence" value="ECO:0007669"/>
    <property type="project" value="UniProtKB-KW"/>
</dbReference>
<keyword evidence="3" id="KW-0399">Innate immunity</keyword>
<dbReference type="InterPro" id="IPR011029">
    <property type="entry name" value="DEATH-like_dom_sf"/>
</dbReference>
<feature type="non-terminal residue" evidence="9">
    <location>
        <position position="638"/>
    </location>
</feature>
<keyword evidence="4" id="KW-0832">Ubl conjugation</keyword>
<feature type="region of interest" description="Disordered" evidence="6">
    <location>
        <begin position="300"/>
        <end position="323"/>
    </location>
</feature>
<evidence type="ECO:0000256" key="4">
    <source>
        <dbReference type="ARBA" id="ARBA00022843"/>
    </source>
</evidence>
<evidence type="ECO:0000259" key="8">
    <source>
        <dbReference type="Pfam" id="PF16739"/>
    </source>
</evidence>
<dbReference type="Pfam" id="PF16739">
    <property type="entry name" value="CARD_2"/>
    <property type="match status" value="1"/>
</dbReference>
<gene>
    <name evidence="9" type="ORF">Anapl_05538</name>
</gene>
<accession>R0M6E2</accession>
<dbReference type="InterPro" id="IPR031964">
    <property type="entry name" value="CARD_dom"/>
</dbReference>
<evidence type="ECO:0000256" key="1">
    <source>
        <dbReference type="ARBA" id="ARBA00022499"/>
    </source>
</evidence>
<feature type="compositionally biased region" description="Polar residues" evidence="6">
    <location>
        <begin position="450"/>
        <end position="467"/>
    </location>
</feature>
<evidence type="ECO:0000256" key="6">
    <source>
        <dbReference type="SAM" id="MobiDB-lite"/>
    </source>
</evidence>
<feature type="compositionally biased region" description="Low complexity" evidence="6">
    <location>
        <begin position="134"/>
        <end position="165"/>
    </location>
</feature>
<dbReference type="EMBL" id="KB742464">
    <property type="protein sequence ID" value="EOB08208.1"/>
    <property type="molecule type" value="Genomic_DNA"/>
</dbReference>
<dbReference type="GO" id="GO:0005737">
    <property type="term" value="C:cytoplasm"/>
    <property type="evidence" value="ECO:0007669"/>
    <property type="project" value="UniProtKB-ARBA"/>
</dbReference>
<keyword evidence="1" id="KW-1017">Isopeptide bond</keyword>
<name>R0M6E2_ANAPL</name>
<feature type="compositionally biased region" description="Pro residues" evidence="6">
    <location>
        <begin position="96"/>
        <end position="108"/>
    </location>
</feature>
<evidence type="ECO:0000313" key="9">
    <source>
        <dbReference type="EMBL" id="EOB08208.1"/>
    </source>
</evidence>
<keyword evidence="2" id="KW-0597">Phosphoprotein</keyword>
<feature type="non-terminal residue" evidence="9">
    <location>
        <position position="1"/>
    </location>
</feature>
<dbReference type="Proteomes" id="UP000296049">
    <property type="component" value="Unassembled WGS sequence"/>
</dbReference>
<evidence type="ECO:0000313" key="10">
    <source>
        <dbReference type="Proteomes" id="UP000296049"/>
    </source>
</evidence>
<feature type="compositionally biased region" description="Low complexity" evidence="6">
    <location>
        <begin position="492"/>
        <end position="505"/>
    </location>
</feature>
<feature type="transmembrane region" description="Helical" evidence="7">
    <location>
        <begin position="613"/>
        <end position="634"/>
    </location>
</feature>
<sequence length="638" mass="66506">GFAEDKVYGHILRNMDKFKNIHVASLVDSLGCLTEADRDELHTRQEVRGSNATAYKLYQHVKCRRGWVTDLINALHQNNAGHLAEELQQVYDLYQTPPPRASAPPAAPNPGAASFPPDARPAVSVSAQLPFSGPKPAAAAPLADPPCCTSSTGGSAATSVSPAASRDVPSTDLDARAPVQEKPLEKTSPQPPPPPLATTYGGESDGRSTAGPLPCPTEAERVAAGPPRGAFSGREWLSQRSPVCVADGCFGNSKHLHRAAPGSGLGTSVPLRDPLSARGVGQPRNEPQEDVYISAELPAGLAEPSGSQGRQEKEAELGAEHGEAPSSLVDVRSPLLIQQQFDAEQKLAGMLREHQGGGHVCSLACWLLQHARPQPDPNLTETSPADFVGLRFVSFGVWDGFPNAGRRKGAKICWSAPPSPPICPSRCLPKVLPASASPFQGSAVGGSFVSPSGRTSCRGSSATSIWASPNGPEEDVELSKPGVLLSLPGESPRVAARPPGGAATASEATDHLGLSSDPLLMSTDSSDPGETHEDSTSGRCSSAPGREEAEETRSCSPLSWRTEEMRVEHSPSVLLQASNELQDGAGGVGISPASHSRGGRGVPSPGDSPGFSLPYLVPAVGIALISTVAFLVYARLQK</sequence>
<reference evidence="10" key="1">
    <citation type="journal article" date="2013" name="Nat. Genet.">
        <title>The duck genome and transcriptome provide insight into an avian influenza virus reservoir species.</title>
        <authorList>
            <person name="Huang Y."/>
            <person name="Li Y."/>
            <person name="Burt D.W."/>
            <person name="Chen H."/>
            <person name="Zhang Y."/>
            <person name="Qian W."/>
            <person name="Kim H."/>
            <person name="Gan S."/>
            <person name="Zhao Y."/>
            <person name="Li J."/>
            <person name="Yi K."/>
            <person name="Feng H."/>
            <person name="Zhu P."/>
            <person name="Li B."/>
            <person name="Liu Q."/>
            <person name="Fairley S."/>
            <person name="Magor K.E."/>
            <person name="Du Z."/>
            <person name="Hu X."/>
            <person name="Goodman L."/>
            <person name="Tafer H."/>
            <person name="Vignal A."/>
            <person name="Lee T."/>
            <person name="Kim K.W."/>
            <person name="Sheng Z."/>
            <person name="An Y."/>
            <person name="Searle S."/>
            <person name="Herrero J."/>
            <person name="Groenen M.A."/>
            <person name="Crooijmans R.P."/>
            <person name="Faraut T."/>
            <person name="Cai Q."/>
            <person name="Webster R.G."/>
            <person name="Aldridge J.R."/>
            <person name="Warren W.C."/>
            <person name="Bartschat S."/>
            <person name="Kehr S."/>
            <person name="Marz M."/>
            <person name="Stadler P.F."/>
            <person name="Smith J."/>
            <person name="Kraus R.H."/>
            <person name="Zhao Y."/>
            <person name="Ren L."/>
            <person name="Fei J."/>
            <person name="Morisson M."/>
            <person name="Kaiser P."/>
            <person name="Griffin D.K."/>
            <person name="Rao M."/>
            <person name="Pitel F."/>
            <person name="Wang J."/>
            <person name="Li N."/>
        </authorList>
    </citation>
    <scope>NUCLEOTIDE SEQUENCE [LARGE SCALE GENOMIC DNA]</scope>
</reference>